<evidence type="ECO:0000313" key="3">
    <source>
        <dbReference type="Proteomes" id="UP000316781"/>
    </source>
</evidence>
<evidence type="ECO:0000313" key="2">
    <source>
        <dbReference type="EMBL" id="TRL31082.1"/>
    </source>
</evidence>
<sequence>MIVIVCCGAAASSEIGKTSSEAAEAPSKTAPAQSKEKTENSLLDFTAIPLWTMRTNGEKGAGVSREMRRLLEVFDLS</sequence>
<proteinExistence type="predicted"/>
<organism evidence="2 3">
    <name type="scientific">Methylosinus sporium</name>
    <dbReference type="NCBI Taxonomy" id="428"/>
    <lineage>
        <taxon>Bacteria</taxon>
        <taxon>Pseudomonadati</taxon>
        <taxon>Pseudomonadota</taxon>
        <taxon>Alphaproteobacteria</taxon>
        <taxon>Hyphomicrobiales</taxon>
        <taxon>Methylocystaceae</taxon>
        <taxon>Methylosinus</taxon>
    </lineage>
</organism>
<accession>A0A549SN72</accession>
<gene>
    <name evidence="2" type="ORF">FM996_14610</name>
</gene>
<name>A0A549SN72_METSR</name>
<dbReference type="RefSeq" id="WP_142863630.1">
    <property type="nucleotide sequence ID" value="NZ_VJMF01000060.1"/>
</dbReference>
<protein>
    <submittedName>
        <fullName evidence="2">Uncharacterized protein</fullName>
    </submittedName>
</protein>
<evidence type="ECO:0000256" key="1">
    <source>
        <dbReference type="SAM" id="MobiDB-lite"/>
    </source>
</evidence>
<comment type="caution">
    <text evidence="2">The sequence shown here is derived from an EMBL/GenBank/DDBJ whole genome shotgun (WGS) entry which is preliminary data.</text>
</comment>
<dbReference type="AlphaFoldDB" id="A0A549SN72"/>
<feature type="region of interest" description="Disordered" evidence="1">
    <location>
        <begin position="13"/>
        <end position="38"/>
    </location>
</feature>
<reference evidence="2 3" key="1">
    <citation type="submission" date="2019-07" db="EMBL/GenBank/DDBJ databases">
        <title>Ln-dependent methylotrophs.</title>
        <authorList>
            <person name="Tani A."/>
        </authorList>
    </citation>
    <scope>NUCLEOTIDE SEQUENCE [LARGE SCALE GENOMIC DNA]</scope>
    <source>
        <strain evidence="2 3">SM89A</strain>
    </source>
</reference>
<dbReference type="EMBL" id="VJMF01000060">
    <property type="protein sequence ID" value="TRL31082.1"/>
    <property type="molecule type" value="Genomic_DNA"/>
</dbReference>
<dbReference type="Proteomes" id="UP000316781">
    <property type="component" value="Unassembled WGS sequence"/>
</dbReference>